<accession>A0A1X2IDE8</accession>
<dbReference type="PANTHER" id="PTHR23172">
    <property type="entry name" value="AUXILIN/CYCLIN G-ASSOCIATED KINASE-RELATED"/>
    <property type="match status" value="1"/>
</dbReference>
<dbReference type="InterPro" id="IPR011990">
    <property type="entry name" value="TPR-like_helical_dom_sf"/>
</dbReference>
<keyword evidence="5" id="KW-1185">Reference proteome</keyword>
<dbReference type="Proteomes" id="UP000193560">
    <property type="component" value="Unassembled WGS sequence"/>
</dbReference>
<dbReference type="PANTHER" id="PTHR23172:SF19">
    <property type="entry name" value="J DOMAIN-CONTAINING PROTEIN"/>
    <property type="match status" value="1"/>
</dbReference>
<evidence type="ECO:0000313" key="5">
    <source>
        <dbReference type="Proteomes" id="UP000193560"/>
    </source>
</evidence>
<dbReference type="EMBL" id="MCGE01000016">
    <property type="protein sequence ID" value="ORZ13622.1"/>
    <property type="molecule type" value="Genomic_DNA"/>
</dbReference>
<evidence type="ECO:0000256" key="2">
    <source>
        <dbReference type="ARBA" id="ARBA00022803"/>
    </source>
</evidence>
<dbReference type="SMART" id="SM00028">
    <property type="entry name" value="TPR"/>
    <property type="match status" value="2"/>
</dbReference>
<dbReference type="GO" id="GO:0031982">
    <property type="term" value="C:vesicle"/>
    <property type="evidence" value="ECO:0007669"/>
    <property type="project" value="TreeGrafter"/>
</dbReference>
<feature type="region of interest" description="Disordered" evidence="3">
    <location>
        <begin position="130"/>
        <end position="177"/>
    </location>
</feature>
<gene>
    <name evidence="4" type="ORF">BCR42DRAFT_330425</name>
</gene>
<dbReference type="Gene3D" id="1.10.287.110">
    <property type="entry name" value="DnaJ domain"/>
    <property type="match status" value="1"/>
</dbReference>
<dbReference type="GO" id="GO:0072318">
    <property type="term" value="P:clathrin coat disassembly"/>
    <property type="evidence" value="ECO:0007669"/>
    <property type="project" value="TreeGrafter"/>
</dbReference>
<evidence type="ECO:0000313" key="4">
    <source>
        <dbReference type="EMBL" id="ORZ13622.1"/>
    </source>
</evidence>
<protein>
    <submittedName>
        <fullName evidence="4">DnaJ domain-containing protein</fullName>
    </submittedName>
</protein>
<dbReference type="InterPro" id="IPR036869">
    <property type="entry name" value="J_dom_sf"/>
</dbReference>
<dbReference type="InterPro" id="IPR019734">
    <property type="entry name" value="TPR_rpt"/>
</dbReference>
<feature type="compositionally biased region" description="Pro residues" evidence="3">
    <location>
        <begin position="145"/>
        <end position="154"/>
    </location>
</feature>
<organism evidence="4 5">
    <name type="scientific">Absidia repens</name>
    <dbReference type="NCBI Taxonomy" id="90262"/>
    <lineage>
        <taxon>Eukaryota</taxon>
        <taxon>Fungi</taxon>
        <taxon>Fungi incertae sedis</taxon>
        <taxon>Mucoromycota</taxon>
        <taxon>Mucoromycotina</taxon>
        <taxon>Mucoromycetes</taxon>
        <taxon>Mucorales</taxon>
        <taxon>Cunninghamellaceae</taxon>
        <taxon>Absidia</taxon>
    </lineage>
</organism>
<feature type="compositionally biased region" description="Low complexity" evidence="3">
    <location>
        <begin position="157"/>
        <end position="174"/>
    </location>
</feature>
<dbReference type="GO" id="GO:0005737">
    <property type="term" value="C:cytoplasm"/>
    <property type="evidence" value="ECO:0007669"/>
    <property type="project" value="TreeGrafter"/>
</dbReference>
<proteinExistence type="predicted"/>
<dbReference type="GO" id="GO:0072583">
    <property type="term" value="P:clathrin-dependent endocytosis"/>
    <property type="evidence" value="ECO:0007669"/>
    <property type="project" value="TreeGrafter"/>
</dbReference>
<reference evidence="4 5" key="1">
    <citation type="submission" date="2016-07" db="EMBL/GenBank/DDBJ databases">
        <title>Pervasive Adenine N6-methylation of Active Genes in Fungi.</title>
        <authorList>
            <consortium name="DOE Joint Genome Institute"/>
            <person name="Mondo S.J."/>
            <person name="Dannebaum R.O."/>
            <person name="Kuo R.C."/>
            <person name="Labutti K."/>
            <person name="Haridas S."/>
            <person name="Kuo A."/>
            <person name="Salamov A."/>
            <person name="Ahrendt S.R."/>
            <person name="Lipzen A."/>
            <person name="Sullivan W."/>
            <person name="Andreopoulos W.B."/>
            <person name="Clum A."/>
            <person name="Lindquist E."/>
            <person name="Daum C."/>
            <person name="Ramamoorthy G.K."/>
            <person name="Gryganskyi A."/>
            <person name="Culley D."/>
            <person name="Magnuson J.K."/>
            <person name="James T.Y."/>
            <person name="O'Malley M.A."/>
            <person name="Stajich J.E."/>
            <person name="Spatafora J.W."/>
            <person name="Visel A."/>
            <person name="Grigoriev I.V."/>
        </authorList>
    </citation>
    <scope>NUCLEOTIDE SEQUENCE [LARGE SCALE GENOMIC DNA]</scope>
    <source>
        <strain evidence="4 5">NRRL 1336</strain>
    </source>
</reference>
<keyword evidence="1" id="KW-0677">Repeat</keyword>
<dbReference type="AlphaFoldDB" id="A0A1X2IDE8"/>
<dbReference type="OrthoDB" id="1717591at2759"/>
<dbReference type="SUPFAM" id="SSF46565">
    <property type="entry name" value="Chaperone J-domain"/>
    <property type="match status" value="1"/>
</dbReference>
<dbReference type="Pfam" id="PF07719">
    <property type="entry name" value="TPR_2"/>
    <property type="match status" value="1"/>
</dbReference>
<sequence length="320" mass="35867">MIKKAVKARTRGNDLFKLGYYTEAEKSYNQALAILPGRHDITAVVTNNRAAARLKNGLYQTCVIDCGFVIEWARQKSTSECHTTVVLDGDITVRWYDQLGKALHRKAEALEKMTRLVDAQETYEELLKMDGGDTKARKGLERCQPPKPPPPPRRTPAKPATPARPQQQQQQQATNSASAFPGLDYSIFETKKADEPPPSKAVAAMRARQAEIAKEDCERMEKGDLVNARIDQWKKGREKNIRALLSSLDTLLWPGAQWRGAPINELLEPKKVKICYMKAIAKVHPDKLPASTTVEQKLLASGIFSVLNQAWDDFRSANKM</sequence>
<comment type="caution">
    <text evidence="4">The sequence shown here is derived from an EMBL/GenBank/DDBJ whole genome shotgun (WGS) entry which is preliminary data.</text>
</comment>
<evidence type="ECO:0000256" key="3">
    <source>
        <dbReference type="SAM" id="MobiDB-lite"/>
    </source>
</evidence>
<dbReference type="GO" id="GO:0030276">
    <property type="term" value="F:clathrin binding"/>
    <property type="evidence" value="ECO:0007669"/>
    <property type="project" value="TreeGrafter"/>
</dbReference>
<dbReference type="InterPro" id="IPR013105">
    <property type="entry name" value="TPR_2"/>
</dbReference>
<keyword evidence="2" id="KW-0802">TPR repeat</keyword>
<evidence type="ECO:0000256" key="1">
    <source>
        <dbReference type="ARBA" id="ARBA00022737"/>
    </source>
</evidence>
<dbReference type="SUPFAM" id="SSF48452">
    <property type="entry name" value="TPR-like"/>
    <property type="match status" value="1"/>
</dbReference>
<dbReference type="STRING" id="90262.A0A1X2IDE8"/>
<name>A0A1X2IDE8_9FUNG</name>
<dbReference type="FunFam" id="1.10.287.110:FF:000002">
    <property type="entry name" value="putative tyrosine-protein phosphatase auxilin isoform X2"/>
    <property type="match status" value="1"/>
</dbReference>
<dbReference type="Gene3D" id="1.25.40.10">
    <property type="entry name" value="Tetratricopeptide repeat domain"/>
    <property type="match status" value="1"/>
</dbReference>
<feature type="compositionally biased region" description="Basic and acidic residues" evidence="3">
    <location>
        <begin position="130"/>
        <end position="141"/>
    </location>
</feature>